<comment type="caution">
    <text evidence="2">The sequence shown here is derived from an EMBL/GenBank/DDBJ whole genome shotgun (WGS) entry which is preliminary data.</text>
</comment>
<dbReference type="EMBL" id="RJLM01000055">
    <property type="protein sequence ID" value="RWX52705.1"/>
    <property type="molecule type" value="Genomic_DNA"/>
</dbReference>
<dbReference type="Proteomes" id="UP000287563">
    <property type="component" value="Unassembled WGS sequence"/>
</dbReference>
<accession>A0A444JI14</accession>
<name>A0A444JI14_9GAMM</name>
<protein>
    <recommendedName>
        <fullName evidence="4">Lipoprotein</fullName>
    </recommendedName>
</protein>
<sequence length="305" mass="34709">MSCKVMAYFLALCAVSGCTANSEIKESQEGHRKLTFKDLAKMACNVRNDNSDKYCECRSVVLDEITPQDLKEVGSSDVKSKALALSKVMNENEDKLAKCDAFKFVDLEIPDIQLSKLASKILRDNIGNVLTPDNVSELQSIDTNKDYEYSYSSPKKDEIFISKLSRIEGDIVLFDYINVTKKYFQNDYIMWSQGVEYFSNPLRENKYELYTPIDNCKFALGKCTYKLDGKTISANILFKNGVWYYNAAGMFGDGGNHRFILSRIYDRRGFALYSSISVINGRENFYEETLTETINSVDTTGFTIR</sequence>
<organism evidence="2 3">
    <name type="scientific">Photobacterium chitinilyticum</name>
    <dbReference type="NCBI Taxonomy" id="2485123"/>
    <lineage>
        <taxon>Bacteria</taxon>
        <taxon>Pseudomonadati</taxon>
        <taxon>Pseudomonadota</taxon>
        <taxon>Gammaproteobacteria</taxon>
        <taxon>Vibrionales</taxon>
        <taxon>Vibrionaceae</taxon>
        <taxon>Photobacterium</taxon>
    </lineage>
</organism>
<evidence type="ECO:0000313" key="2">
    <source>
        <dbReference type="EMBL" id="RWX52705.1"/>
    </source>
</evidence>
<evidence type="ECO:0000256" key="1">
    <source>
        <dbReference type="SAM" id="SignalP"/>
    </source>
</evidence>
<evidence type="ECO:0000313" key="3">
    <source>
        <dbReference type="Proteomes" id="UP000287563"/>
    </source>
</evidence>
<dbReference type="AlphaFoldDB" id="A0A444JI14"/>
<feature type="signal peptide" evidence="1">
    <location>
        <begin position="1"/>
        <end position="20"/>
    </location>
</feature>
<dbReference type="RefSeq" id="WP_128786680.1">
    <property type="nucleotide sequence ID" value="NZ_JAKJSG010000178.1"/>
</dbReference>
<gene>
    <name evidence="2" type="ORF">EDI28_25930</name>
</gene>
<feature type="chain" id="PRO_5019191891" description="Lipoprotein" evidence="1">
    <location>
        <begin position="21"/>
        <end position="305"/>
    </location>
</feature>
<proteinExistence type="predicted"/>
<reference evidence="2 3" key="1">
    <citation type="submission" date="2018-11" db="EMBL/GenBank/DDBJ databases">
        <title>Photobacterium sp. BEI247 sp. nov., a marine bacterium isolated from Yongle Blue Hole in the South China Sea.</title>
        <authorList>
            <person name="Wang X."/>
        </authorList>
    </citation>
    <scope>NUCLEOTIDE SEQUENCE [LARGE SCALE GENOMIC DNA]</scope>
    <source>
        <strain evidence="3">BEI247</strain>
    </source>
</reference>
<keyword evidence="3" id="KW-1185">Reference proteome</keyword>
<dbReference type="OrthoDB" id="6401578at2"/>
<keyword evidence="1" id="KW-0732">Signal</keyword>
<evidence type="ECO:0008006" key="4">
    <source>
        <dbReference type="Google" id="ProtNLM"/>
    </source>
</evidence>
<dbReference type="PROSITE" id="PS51257">
    <property type="entry name" value="PROKAR_LIPOPROTEIN"/>
    <property type="match status" value="1"/>
</dbReference>